<keyword evidence="12" id="KW-1185">Reference proteome</keyword>
<evidence type="ECO:0000313" key="12">
    <source>
        <dbReference type="Proteomes" id="UP001181693"/>
    </source>
</evidence>
<keyword evidence="5" id="KW-0238">DNA-binding</keyword>
<keyword evidence="1" id="KW-0217">Developmental protein</keyword>
<protein>
    <recommendedName>
        <fullName evidence="10">BHLH domain-containing protein</fullName>
    </recommendedName>
</protein>
<dbReference type="AlphaFoldDB" id="A0AAV3AN55"/>
<dbReference type="Proteomes" id="UP001181693">
    <property type="component" value="Unassembled WGS sequence"/>
</dbReference>
<dbReference type="SUPFAM" id="SSF47459">
    <property type="entry name" value="HLH, helix-loop-helix DNA-binding domain"/>
    <property type="match status" value="1"/>
</dbReference>
<dbReference type="Pfam" id="PF00010">
    <property type="entry name" value="HLH"/>
    <property type="match status" value="1"/>
</dbReference>
<feature type="compositionally biased region" description="Low complexity" evidence="9">
    <location>
        <begin position="26"/>
        <end position="41"/>
    </location>
</feature>
<evidence type="ECO:0000259" key="10">
    <source>
        <dbReference type="PROSITE" id="PS50888"/>
    </source>
</evidence>
<evidence type="ECO:0000256" key="4">
    <source>
        <dbReference type="ARBA" id="ARBA00023015"/>
    </source>
</evidence>
<dbReference type="GO" id="GO:0030900">
    <property type="term" value="P:forebrain development"/>
    <property type="evidence" value="ECO:0007669"/>
    <property type="project" value="TreeGrafter"/>
</dbReference>
<dbReference type="PANTHER" id="PTHR19290">
    <property type="entry name" value="BASIC HELIX-LOOP-HELIX PROTEIN NEUROGENIN-RELATED"/>
    <property type="match status" value="1"/>
</dbReference>
<dbReference type="GO" id="GO:0000981">
    <property type="term" value="F:DNA-binding transcription factor activity, RNA polymerase II-specific"/>
    <property type="evidence" value="ECO:0007669"/>
    <property type="project" value="TreeGrafter"/>
</dbReference>
<dbReference type="FunFam" id="4.10.280.10:FF:000006">
    <property type="entry name" value="Neurogenic differentiation factor"/>
    <property type="match status" value="1"/>
</dbReference>
<dbReference type="Gene3D" id="4.10.280.10">
    <property type="entry name" value="Helix-loop-helix DNA-binding domain"/>
    <property type="match status" value="1"/>
</dbReference>
<comment type="subunit">
    <text evidence="8">Efficient DNA binding requires dimerization with another bHLH protein. Forms a heterodimer with the bHLH protein hes2, and weakly interacts with hey1/hrt1.</text>
</comment>
<dbReference type="PROSITE" id="PS50888">
    <property type="entry name" value="BHLH"/>
    <property type="match status" value="1"/>
</dbReference>
<feature type="region of interest" description="Disordered" evidence="9">
    <location>
        <begin position="16"/>
        <end position="99"/>
    </location>
</feature>
<name>A0AAV3AN55_PYXAD</name>
<organism evidence="11 12">
    <name type="scientific">Pyxicephalus adspersus</name>
    <name type="common">African bullfrog</name>
    <dbReference type="NCBI Taxonomy" id="30357"/>
    <lineage>
        <taxon>Eukaryota</taxon>
        <taxon>Metazoa</taxon>
        <taxon>Chordata</taxon>
        <taxon>Craniata</taxon>
        <taxon>Vertebrata</taxon>
        <taxon>Euteleostomi</taxon>
        <taxon>Amphibia</taxon>
        <taxon>Batrachia</taxon>
        <taxon>Anura</taxon>
        <taxon>Neobatrachia</taxon>
        <taxon>Ranoidea</taxon>
        <taxon>Pyxicephalidae</taxon>
        <taxon>Pyxicephalinae</taxon>
        <taxon>Pyxicephalus</taxon>
    </lineage>
</organism>
<dbReference type="InterPro" id="IPR050359">
    <property type="entry name" value="bHLH_transcription_factors"/>
</dbReference>
<comment type="caution">
    <text evidence="11">The sequence shown here is derived from an EMBL/GenBank/DDBJ whole genome shotgun (WGS) entry which is preliminary data.</text>
</comment>
<accession>A0AAV3AN55</accession>
<dbReference type="EMBL" id="DYDO01000003">
    <property type="protein sequence ID" value="DBA28894.1"/>
    <property type="molecule type" value="Genomic_DNA"/>
</dbReference>
<keyword evidence="4" id="KW-0805">Transcription regulation</keyword>
<keyword evidence="2" id="KW-0221">Differentiation</keyword>
<evidence type="ECO:0000256" key="8">
    <source>
        <dbReference type="ARBA" id="ARBA00062384"/>
    </source>
</evidence>
<evidence type="ECO:0000256" key="2">
    <source>
        <dbReference type="ARBA" id="ARBA00022782"/>
    </source>
</evidence>
<dbReference type="GO" id="GO:0045944">
    <property type="term" value="P:positive regulation of transcription by RNA polymerase II"/>
    <property type="evidence" value="ECO:0007669"/>
    <property type="project" value="TreeGrafter"/>
</dbReference>
<dbReference type="GO" id="GO:0046982">
    <property type="term" value="F:protein heterodimerization activity"/>
    <property type="evidence" value="ECO:0007669"/>
    <property type="project" value="UniProtKB-ARBA"/>
</dbReference>
<dbReference type="GO" id="GO:0061564">
    <property type="term" value="P:axon development"/>
    <property type="evidence" value="ECO:0007669"/>
    <property type="project" value="TreeGrafter"/>
</dbReference>
<reference evidence="11" key="1">
    <citation type="thesis" date="2020" institute="ProQuest LLC" country="789 East Eisenhower Parkway, Ann Arbor, MI, USA">
        <title>Comparative Genomics and Chromosome Evolution.</title>
        <authorList>
            <person name="Mudd A.B."/>
        </authorList>
    </citation>
    <scope>NUCLEOTIDE SEQUENCE</scope>
    <source>
        <strain evidence="11">1538</strain>
        <tissue evidence="11">Blood</tissue>
    </source>
</reference>
<feature type="domain" description="BHLH" evidence="10">
    <location>
        <begin position="84"/>
        <end position="136"/>
    </location>
</feature>
<feature type="region of interest" description="Disordered" evidence="9">
    <location>
        <begin position="158"/>
        <end position="184"/>
    </location>
</feature>
<evidence type="ECO:0000256" key="3">
    <source>
        <dbReference type="ARBA" id="ARBA00022902"/>
    </source>
</evidence>
<proteinExistence type="predicted"/>
<feature type="compositionally biased region" description="Low complexity" evidence="9">
    <location>
        <begin position="167"/>
        <end position="184"/>
    </location>
</feature>
<evidence type="ECO:0000256" key="5">
    <source>
        <dbReference type="ARBA" id="ARBA00023125"/>
    </source>
</evidence>
<feature type="compositionally biased region" description="Basic and acidic residues" evidence="9">
    <location>
        <begin position="47"/>
        <end position="61"/>
    </location>
</feature>
<evidence type="ECO:0000256" key="1">
    <source>
        <dbReference type="ARBA" id="ARBA00022473"/>
    </source>
</evidence>
<gene>
    <name evidence="11" type="ORF">GDO54_009180</name>
</gene>
<feature type="compositionally biased region" description="Basic residues" evidence="9">
    <location>
        <begin position="80"/>
        <end position="99"/>
    </location>
</feature>
<dbReference type="InterPro" id="IPR011598">
    <property type="entry name" value="bHLH_dom"/>
</dbReference>
<dbReference type="GO" id="GO:0007423">
    <property type="term" value="P:sensory organ development"/>
    <property type="evidence" value="ECO:0007669"/>
    <property type="project" value="TreeGrafter"/>
</dbReference>
<dbReference type="PANTHER" id="PTHR19290:SF171">
    <property type="entry name" value="NEUROGENIN-2"/>
    <property type="match status" value="1"/>
</dbReference>
<sequence>MVLMFISVSSVSMVKREYREEEEMSPESSLSPPCSLSSSQPSPHPSSSDDEHPLTPAEDSKKPKRNRARSSNKSGELVTKIKKSRRLKANNRERKRMHHLNSALDALREVLPTFPEDAKLTKIETLRFAHNYIWALSETLRLADQLHGCTEPPMLHHDCPPSPSPSPSWSCSSSPSSASCGSPDSPDTCTADILDYWQPADPRLHPALSQQHLLLPANMTFV</sequence>
<dbReference type="GO" id="GO:0070888">
    <property type="term" value="F:E-box binding"/>
    <property type="evidence" value="ECO:0007669"/>
    <property type="project" value="TreeGrafter"/>
</dbReference>
<evidence type="ECO:0000256" key="7">
    <source>
        <dbReference type="ARBA" id="ARBA00023242"/>
    </source>
</evidence>
<dbReference type="GO" id="GO:0005634">
    <property type="term" value="C:nucleus"/>
    <property type="evidence" value="ECO:0007669"/>
    <property type="project" value="TreeGrafter"/>
</dbReference>
<evidence type="ECO:0000256" key="9">
    <source>
        <dbReference type="SAM" id="MobiDB-lite"/>
    </source>
</evidence>
<keyword evidence="7" id="KW-0539">Nucleus</keyword>
<evidence type="ECO:0000256" key="6">
    <source>
        <dbReference type="ARBA" id="ARBA00023163"/>
    </source>
</evidence>
<dbReference type="InterPro" id="IPR036638">
    <property type="entry name" value="HLH_DNA-bd_sf"/>
</dbReference>
<dbReference type="SMART" id="SM00353">
    <property type="entry name" value="HLH"/>
    <property type="match status" value="1"/>
</dbReference>
<keyword evidence="3" id="KW-0524">Neurogenesis</keyword>
<keyword evidence="6" id="KW-0804">Transcription</keyword>
<evidence type="ECO:0000313" key="11">
    <source>
        <dbReference type="EMBL" id="DBA28894.1"/>
    </source>
</evidence>